<reference evidence="4" key="1">
    <citation type="submission" date="2020-05" db="EMBL/GenBank/DDBJ databases">
        <title>Mycena genomes resolve the evolution of fungal bioluminescence.</title>
        <authorList>
            <person name="Tsai I.J."/>
        </authorList>
    </citation>
    <scope>NUCLEOTIDE SEQUENCE</scope>
    <source>
        <strain evidence="4">171206Taipei</strain>
    </source>
</reference>
<feature type="transmembrane region" description="Helical" evidence="2">
    <location>
        <begin position="231"/>
        <end position="255"/>
    </location>
</feature>
<evidence type="ECO:0000313" key="4">
    <source>
        <dbReference type="EMBL" id="KAF7315782.1"/>
    </source>
</evidence>
<name>A0A8H6WFG8_9AGAR</name>
<feature type="transmembrane region" description="Helical" evidence="2">
    <location>
        <begin position="157"/>
        <end position="182"/>
    </location>
</feature>
<comment type="caution">
    <text evidence="4">The sequence shown here is derived from an EMBL/GenBank/DDBJ whole genome shotgun (WGS) entry which is preliminary data.</text>
</comment>
<accession>A0A8H6WFG8</accession>
<keyword evidence="5" id="KW-1185">Reference proteome</keyword>
<keyword evidence="2" id="KW-0812">Transmembrane</keyword>
<feature type="region of interest" description="Disordered" evidence="1">
    <location>
        <begin position="310"/>
        <end position="348"/>
    </location>
</feature>
<dbReference type="Pfam" id="PF20152">
    <property type="entry name" value="DUF6534"/>
    <property type="match status" value="1"/>
</dbReference>
<dbReference type="PANTHER" id="PTHR40465">
    <property type="entry name" value="CHROMOSOME 1, WHOLE GENOME SHOTGUN SEQUENCE"/>
    <property type="match status" value="1"/>
</dbReference>
<evidence type="ECO:0000256" key="1">
    <source>
        <dbReference type="SAM" id="MobiDB-lite"/>
    </source>
</evidence>
<sequence>MAPPPPIVVYVLGGWDLGICGDLLLQGVIFAQISHYFSLYHSDVPALRMFVLGLLLLTTLKSMQMIAVMWVQNVVYFTKIAPAARMFLAHWTEQISLGLGACVHFYVQLFLVHRLWVLSKNLYIVATLLVVFSFAWVASLVAMVFSFHNVDSPLRGIWISIHIGIVFGGDVLLCFSTAYFLLKHSKQVLPQTAGMLNAILRLTFQSAAPGAVCAMMNLITSRTSVNPSNPFNVSLMLSIITTDILPKIYAVSAMYTLNSRRAIRLAGSSGHDTSSNEGPSGGRRTGPSGGRGVELGTFGGVQRIQVRTQVQTTHHTDEDGVMFGQDDTDRKARGMEEASLETDKRGLR</sequence>
<feature type="compositionally biased region" description="Basic and acidic residues" evidence="1">
    <location>
        <begin position="327"/>
        <end position="348"/>
    </location>
</feature>
<organism evidence="4 5">
    <name type="scientific">Mycena indigotica</name>
    <dbReference type="NCBI Taxonomy" id="2126181"/>
    <lineage>
        <taxon>Eukaryota</taxon>
        <taxon>Fungi</taxon>
        <taxon>Dikarya</taxon>
        <taxon>Basidiomycota</taxon>
        <taxon>Agaricomycotina</taxon>
        <taxon>Agaricomycetes</taxon>
        <taxon>Agaricomycetidae</taxon>
        <taxon>Agaricales</taxon>
        <taxon>Marasmiineae</taxon>
        <taxon>Mycenaceae</taxon>
        <taxon>Mycena</taxon>
    </lineage>
</organism>
<evidence type="ECO:0000256" key="2">
    <source>
        <dbReference type="SAM" id="Phobius"/>
    </source>
</evidence>
<dbReference type="InterPro" id="IPR045339">
    <property type="entry name" value="DUF6534"/>
</dbReference>
<dbReference type="AlphaFoldDB" id="A0A8H6WFG8"/>
<feature type="transmembrane region" description="Helical" evidence="2">
    <location>
        <begin position="49"/>
        <end position="71"/>
    </location>
</feature>
<keyword evidence="2" id="KW-0472">Membrane</keyword>
<feature type="domain" description="DUF6534" evidence="3">
    <location>
        <begin position="169"/>
        <end position="261"/>
    </location>
</feature>
<feature type="compositionally biased region" description="Gly residues" evidence="1">
    <location>
        <begin position="279"/>
        <end position="298"/>
    </location>
</feature>
<feature type="transmembrane region" description="Helical" evidence="2">
    <location>
        <begin position="194"/>
        <end position="219"/>
    </location>
</feature>
<protein>
    <recommendedName>
        <fullName evidence="3">DUF6534 domain-containing protein</fullName>
    </recommendedName>
</protein>
<dbReference type="PANTHER" id="PTHR40465:SF1">
    <property type="entry name" value="DUF6534 DOMAIN-CONTAINING PROTEIN"/>
    <property type="match status" value="1"/>
</dbReference>
<feature type="region of interest" description="Disordered" evidence="1">
    <location>
        <begin position="267"/>
        <end position="298"/>
    </location>
</feature>
<dbReference type="Proteomes" id="UP000636479">
    <property type="component" value="Unassembled WGS sequence"/>
</dbReference>
<proteinExistence type="predicted"/>
<dbReference type="OrthoDB" id="3268841at2759"/>
<evidence type="ECO:0000259" key="3">
    <source>
        <dbReference type="Pfam" id="PF20152"/>
    </source>
</evidence>
<dbReference type="RefSeq" id="XP_037225805.1">
    <property type="nucleotide sequence ID" value="XM_037357895.1"/>
</dbReference>
<gene>
    <name evidence="4" type="ORF">MIND_00094200</name>
</gene>
<evidence type="ECO:0000313" key="5">
    <source>
        <dbReference type="Proteomes" id="UP000636479"/>
    </source>
</evidence>
<dbReference type="EMBL" id="JACAZF010000001">
    <property type="protein sequence ID" value="KAF7315782.1"/>
    <property type="molecule type" value="Genomic_DNA"/>
</dbReference>
<feature type="transmembrane region" description="Helical" evidence="2">
    <location>
        <begin position="12"/>
        <end position="37"/>
    </location>
</feature>
<keyword evidence="2" id="KW-1133">Transmembrane helix</keyword>
<dbReference type="GeneID" id="59340411"/>
<feature type="transmembrane region" description="Helical" evidence="2">
    <location>
        <begin position="123"/>
        <end position="145"/>
    </location>
</feature>